<dbReference type="PANTHER" id="PTHR42881">
    <property type="entry name" value="PROLYL ENDOPEPTIDASE"/>
    <property type="match status" value="1"/>
</dbReference>
<dbReference type="InterPro" id="IPR002471">
    <property type="entry name" value="Pept_S9_AS"/>
</dbReference>
<dbReference type="InterPro" id="IPR023302">
    <property type="entry name" value="Pept_S9A_N"/>
</dbReference>
<organism evidence="9">
    <name type="scientific">Proteinivorax hydrogeniformans</name>
    <dbReference type="NCBI Taxonomy" id="1826727"/>
    <lineage>
        <taxon>Bacteria</taxon>
        <taxon>Bacillati</taxon>
        <taxon>Bacillota</taxon>
        <taxon>Clostridia</taxon>
        <taxon>Eubacteriales</taxon>
        <taxon>Proteinivoracaceae</taxon>
        <taxon>Proteinivorax</taxon>
    </lineage>
</organism>
<evidence type="ECO:0000256" key="5">
    <source>
        <dbReference type="ARBA" id="ARBA00022801"/>
    </source>
</evidence>
<dbReference type="SUPFAM" id="SSF53474">
    <property type="entry name" value="alpha/beta-Hydrolases"/>
    <property type="match status" value="1"/>
</dbReference>
<evidence type="ECO:0000256" key="1">
    <source>
        <dbReference type="ARBA" id="ARBA00001070"/>
    </source>
</evidence>
<keyword evidence="5" id="KW-0378">Hydrolase</keyword>
<reference evidence="9" key="2">
    <citation type="submission" date="2024-06" db="EMBL/GenBank/DDBJ databases">
        <authorList>
            <person name="Petrova K.O."/>
            <person name="Toshchakov S.V."/>
            <person name="Boltjanskaja Y.V."/>
            <person name="Kevbrin V.V."/>
        </authorList>
    </citation>
    <scope>NUCLEOTIDE SEQUENCE</scope>
    <source>
        <strain evidence="9">Z-710</strain>
    </source>
</reference>
<evidence type="ECO:0000259" key="7">
    <source>
        <dbReference type="Pfam" id="PF00326"/>
    </source>
</evidence>
<reference evidence="9" key="1">
    <citation type="journal article" date="2018" name="Antonie Van Leeuwenhoek">
        <title>Proteinivorax hydrogeniformans sp. nov., an anaerobic, haloalkaliphilic bacterium fermenting proteinaceous compounds with high hydrogen production.</title>
        <authorList>
            <person name="Boltyanskaya Y."/>
            <person name="Detkova E."/>
            <person name="Pimenov N."/>
            <person name="Kevbrin V."/>
        </authorList>
    </citation>
    <scope>NUCLEOTIDE SEQUENCE</scope>
    <source>
        <strain evidence="9">Z-710</strain>
    </source>
</reference>
<dbReference type="SUPFAM" id="SSF50993">
    <property type="entry name" value="Peptidase/esterase 'gauge' domain"/>
    <property type="match status" value="1"/>
</dbReference>
<dbReference type="PROSITE" id="PS00708">
    <property type="entry name" value="PRO_ENDOPEP_SER"/>
    <property type="match status" value="1"/>
</dbReference>
<dbReference type="EC" id="3.4.21.26" evidence="3"/>
<keyword evidence="6" id="KW-0720">Serine protease</keyword>
<dbReference type="InterPro" id="IPR029058">
    <property type="entry name" value="AB_hydrolase_fold"/>
</dbReference>
<evidence type="ECO:0000313" key="9">
    <source>
        <dbReference type="EMBL" id="XCI28505.1"/>
    </source>
</evidence>
<dbReference type="RefSeq" id="WP_353893061.1">
    <property type="nucleotide sequence ID" value="NZ_CP159485.1"/>
</dbReference>
<dbReference type="FunFam" id="3.40.50.1820:FF:000005">
    <property type="entry name" value="Prolyl endopeptidase"/>
    <property type="match status" value="1"/>
</dbReference>
<dbReference type="GO" id="GO:0006508">
    <property type="term" value="P:proteolysis"/>
    <property type="evidence" value="ECO:0007669"/>
    <property type="project" value="UniProtKB-KW"/>
</dbReference>
<dbReference type="Gene3D" id="2.130.10.120">
    <property type="entry name" value="Prolyl oligopeptidase, N-terminal domain"/>
    <property type="match status" value="1"/>
</dbReference>
<dbReference type="Gene3D" id="3.40.50.1820">
    <property type="entry name" value="alpha/beta hydrolase"/>
    <property type="match status" value="1"/>
</dbReference>
<protein>
    <recommendedName>
        <fullName evidence="3">prolyl oligopeptidase</fullName>
        <ecNumber evidence="3">3.4.21.26</ecNumber>
    </recommendedName>
</protein>
<proteinExistence type="inferred from homology"/>
<dbReference type="GO" id="GO:0004252">
    <property type="term" value="F:serine-type endopeptidase activity"/>
    <property type="evidence" value="ECO:0007669"/>
    <property type="project" value="UniProtKB-EC"/>
</dbReference>
<dbReference type="InterPro" id="IPR001375">
    <property type="entry name" value="Peptidase_S9_cat"/>
</dbReference>
<comment type="similarity">
    <text evidence="2">Belongs to the peptidase S9A family.</text>
</comment>
<sequence length="689" mass="78813">MKRENVKDNFFGTEVHDPYRYLENPKDPLTKKFIVEENKKTESFIKGDLHRQLTDELKEIYNFGKTSLPTITESSYFFTVNPGLQNQGVLYKMDKDSGEKKEVLDPNGLEEDGTAALTNYSISPDERYMAYTISKSGSDWQTIYIKDLSTMEHTKENLKWCKFTNMAWHPDGSGFYYSRFRNPNTVEPGEESYHNKVYFHKVGTMQQDDELIFELPQQKELSFHPFITEDKRYLILYISEGTKRSNRVYIREINSEKFIKLLDKADASYMPVATIDDTIYVRTNLGAPKERLISINLQSPMRENWQEVIGELPTKVMNDVKLVDGKFVVSYMENAHHKLETFDLEGQKLEDISLPSIGSLAGVSCKAETPELFFAFTSFFTPTTIYRYNMKTGESSQFNPPELKFDPNEFETKQVFYPSKDGTKVPMFITYKKGIKLDGNNPTVLWGYGGFNISVTPSFAPQQILWLQKGGVHAVANLRGGGELGEDWHKAGMLDNKQNVFDDFISAGEYLIEKGYTSTSKLAISGRSNGGLLVGACMTQRPDLFGAVICGVPVLDMLRFHKFTVGRYWTGEYGNAEENEEHFKFMYKYSPLHNVKDDVEYPKTLILTAEVDDRVVPAHALKFAATLKHHYKGDNPILLRVEEKAGHGMGKPIYKVIEEQADTYTFLLKALGEEEVQEHTKEEVNNDDK</sequence>
<comment type="catalytic activity">
    <reaction evidence="1">
        <text>Hydrolysis of Pro-|-Xaa &gt;&gt; Ala-|-Xaa in oligopeptides.</text>
        <dbReference type="EC" id="3.4.21.26"/>
    </reaction>
</comment>
<gene>
    <name evidence="9" type="ORF">PRVXH_002466</name>
</gene>
<dbReference type="Pfam" id="PF00326">
    <property type="entry name" value="Peptidase_S9"/>
    <property type="match status" value="1"/>
</dbReference>
<keyword evidence="4" id="KW-0645">Protease</keyword>
<dbReference type="Pfam" id="PF02897">
    <property type="entry name" value="Peptidase_S9_N"/>
    <property type="match status" value="1"/>
</dbReference>
<dbReference type="PANTHER" id="PTHR42881:SF2">
    <property type="entry name" value="PROLYL ENDOPEPTIDASE"/>
    <property type="match status" value="1"/>
</dbReference>
<dbReference type="GO" id="GO:0005829">
    <property type="term" value="C:cytosol"/>
    <property type="evidence" value="ECO:0007669"/>
    <property type="project" value="TreeGrafter"/>
</dbReference>
<dbReference type="InterPro" id="IPR002470">
    <property type="entry name" value="Peptidase_S9A"/>
</dbReference>
<evidence type="ECO:0000256" key="6">
    <source>
        <dbReference type="ARBA" id="ARBA00022825"/>
    </source>
</evidence>
<dbReference type="PRINTS" id="PR00862">
    <property type="entry name" value="PROLIGOPTASE"/>
</dbReference>
<dbReference type="InterPro" id="IPR051167">
    <property type="entry name" value="Prolyl_oligopep/macrocyclase"/>
</dbReference>
<feature type="domain" description="Peptidase S9 prolyl oligopeptidase catalytic" evidence="7">
    <location>
        <begin position="458"/>
        <end position="673"/>
    </location>
</feature>
<evidence type="ECO:0000256" key="3">
    <source>
        <dbReference type="ARBA" id="ARBA00011897"/>
    </source>
</evidence>
<dbReference type="EMBL" id="CP159485">
    <property type="protein sequence ID" value="XCI28505.1"/>
    <property type="molecule type" value="Genomic_DNA"/>
</dbReference>
<evidence type="ECO:0000256" key="2">
    <source>
        <dbReference type="ARBA" id="ARBA00005228"/>
    </source>
</evidence>
<name>A0AAU8HSF7_9FIRM</name>
<dbReference type="AlphaFoldDB" id="A0AAU8HSF7"/>
<evidence type="ECO:0000256" key="4">
    <source>
        <dbReference type="ARBA" id="ARBA00022670"/>
    </source>
</evidence>
<feature type="domain" description="Peptidase S9A N-terminal" evidence="8">
    <location>
        <begin position="2"/>
        <end position="398"/>
    </location>
</feature>
<dbReference type="GO" id="GO:0070012">
    <property type="term" value="F:oligopeptidase activity"/>
    <property type="evidence" value="ECO:0007669"/>
    <property type="project" value="TreeGrafter"/>
</dbReference>
<accession>A0AAU8HSF7</accession>
<evidence type="ECO:0000259" key="8">
    <source>
        <dbReference type="Pfam" id="PF02897"/>
    </source>
</evidence>